<reference evidence="2" key="1">
    <citation type="submission" date="2017-04" db="EMBL/GenBank/DDBJ databases">
        <title>Plasmodium gonderi genome.</title>
        <authorList>
            <person name="Arisue N."/>
            <person name="Honma H."/>
            <person name="Kawai S."/>
            <person name="Tougan T."/>
            <person name="Tanabe K."/>
            <person name="Horii T."/>
        </authorList>
    </citation>
    <scope>NUCLEOTIDE SEQUENCE [LARGE SCALE GENOMIC DNA]</scope>
    <source>
        <strain evidence="2">ATCC 30045</strain>
    </source>
</reference>
<dbReference type="Proteomes" id="UP000195521">
    <property type="component" value="Unassembled WGS sequence"/>
</dbReference>
<dbReference type="SUPFAM" id="SSF50182">
    <property type="entry name" value="Sm-like ribonucleoproteins"/>
    <property type="match status" value="1"/>
</dbReference>
<organism evidence="1 2">
    <name type="scientific">Plasmodium gonderi</name>
    <dbReference type="NCBI Taxonomy" id="77519"/>
    <lineage>
        <taxon>Eukaryota</taxon>
        <taxon>Sar</taxon>
        <taxon>Alveolata</taxon>
        <taxon>Apicomplexa</taxon>
        <taxon>Aconoidasida</taxon>
        <taxon>Haemosporida</taxon>
        <taxon>Plasmodiidae</taxon>
        <taxon>Plasmodium</taxon>
        <taxon>Plasmodium (Plasmodium)</taxon>
    </lineage>
</organism>
<gene>
    <name evidence="1" type="ORF">PGO_052180</name>
</gene>
<protein>
    <recommendedName>
        <fullName evidence="3">LSM domain-containing protein</fullName>
    </recommendedName>
</protein>
<dbReference type="Gene3D" id="2.30.30.100">
    <property type="match status" value="1"/>
</dbReference>
<dbReference type="RefSeq" id="XP_028542397.1">
    <property type="nucleotide sequence ID" value="XM_028686596.1"/>
</dbReference>
<sequence length="109" mass="12627">MSAPSPVVENDLLKGKGNAKTARALLEMIMNNCDGPNFKITVNDNREFFGALAYVDKYNLFLTNCEEHYTGSQMYTRKCRDVLIPFKIIKLIEIKKTYFDKCYEELRNT</sequence>
<dbReference type="InterPro" id="IPR010920">
    <property type="entry name" value="LSM_dom_sf"/>
</dbReference>
<dbReference type="OMA" id="NDNREFF"/>
<accession>A0A1Y1JDP0</accession>
<evidence type="ECO:0000313" key="2">
    <source>
        <dbReference type="Proteomes" id="UP000195521"/>
    </source>
</evidence>
<evidence type="ECO:0008006" key="3">
    <source>
        <dbReference type="Google" id="ProtNLM"/>
    </source>
</evidence>
<dbReference type="OrthoDB" id="368909at2759"/>
<name>A0A1Y1JDP0_PLAGO</name>
<dbReference type="GeneID" id="39746520"/>
<dbReference type="AlphaFoldDB" id="A0A1Y1JDP0"/>
<evidence type="ECO:0000313" key="1">
    <source>
        <dbReference type="EMBL" id="GAW79808.1"/>
    </source>
</evidence>
<keyword evidence="2" id="KW-1185">Reference proteome</keyword>
<proteinExistence type="predicted"/>
<dbReference type="EMBL" id="BDQF01000006">
    <property type="protein sequence ID" value="GAW79808.1"/>
    <property type="molecule type" value="Genomic_DNA"/>
</dbReference>
<comment type="caution">
    <text evidence="1">The sequence shown here is derived from an EMBL/GenBank/DDBJ whole genome shotgun (WGS) entry which is preliminary data.</text>
</comment>